<dbReference type="GO" id="GO:0016779">
    <property type="term" value="F:nucleotidyltransferase activity"/>
    <property type="evidence" value="ECO:0007669"/>
    <property type="project" value="UniProtKB-ARBA"/>
</dbReference>
<dbReference type="NCBIfam" id="TIGR03991">
    <property type="entry name" value="alt_bact_glmU"/>
    <property type="match status" value="1"/>
</dbReference>
<dbReference type="PANTHER" id="PTHR43584">
    <property type="entry name" value="NUCLEOTIDYL TRANSFERASE"/>
    <property type="match status" value="1"/>
</dbReference>
<reference evidence="2" key="1">
    <citation type="submission" date="2021-06" db="EMBL/GenBank/DDBJ databases">
        <authorList>
            <person name="Huq M.A."/>
        </authorList>
    </citation>
    <scope>NUCLEOTIDE SEQUENCE</scope>
    <source>
        <strain evidence="2">MAH-26</strain>
    </source>
</reference>
<name>A0A9E2S6Y5_9BACT</name>
<keyword evidence="3" id="KW-1185">Reference proteome</keyword>
<evidence type="ECO:0000256" key="1">
    <source>
        <dbReference type="ARBA" id="ARBA00022679"/>
    </source>
</evidence>
<dbReference type="AlphaFoldDB" id="A0A9E2S6Y5"/>
<dbReference type="Pfam" id="PF13562">
    <property type="entry name" value="NTP_transf_4"/>
    <property type="match status" value="1"/>
</dbReference>
<evidence type="ECO:0000313" key="2">
    <source>
        <dbReference type="EMBL" id="MBV4355569.1"/>
    </source>
</evidence>
<sequence length="393" mass="43285">MEKIIFTEEFCQPQKLFPFTLTRHVQDIRVGILTIREKWEAYLGLPSFNKWLDNYKDNSLSIKTNELSPGDYLLIHSNVLPSAKIISQIRKLNPGELLLCAVNGPVALKFSNRDASANDIKVSKTILLEEEAKTISQPWHIFQLNDAAIREDFHLLTNGRTSQPICSTNKTIAPENIFIEQGAKVEHCILNASTGPIYIGRNAEIMEGSIIRGPLAMCEGAVLKLGTKAYGATTLGPYSVGGGEIKNSVFFGYSNKGHDGYLGDSVIGEWCNMGAGTSNSNVKNNAGAVKVYSDLEKNTYETAGIKCGVLMGDYSRCAINTSFNTGTVVGVSVNIFGSGLTPKYVPSFSWGSEGIKTYNFDAALQHIENWKQLKHQTMTAEEKSILKYLYENQ</sequence>
<gene>
    <name evidence="2" type="ORF">KTO63_00325</name>
</gene>
<dbReference type="Proteomes" id="UP000812270">
    <property type="component" value="Unassembled WGS sequence"/>
</dbReference>
<evidence type="ECO:0000313" key="3">
    <source>
        <dbReference type="Proteomes" id="UP000812270"/>
    </source>
</evidence>
<proteinExistence type="predicted"/>
<organism evidence="2 3">
    <name type="scientific">Pinibacter aurantiacus</name>
    <dbReference type="NCBI Taxonomy" id="2851599"/>
    <lineage>
        <taxon>Bacteria</taxon>
        <taxon>Pseudomonadati</taxon>
        <taxon>Bacteroidota</taxon>
        <taxon>Chitinophagia</taxon>
        <taxon>Chitinophagales</taxon>
        <taxon>Chitinophagaceae</taxon>
        <taxon>Pinibacter</taxon>
    </lineage>
</organism>
<dbReference type="RefSeq" id="WP_217789123.1">
    <property type="nucleotide sequence ID" value="NZ_JAHSPG010000001.1"/>
</dbReference>
<dbReference type="InterPro" id="IPR023917">
    <property type="entry name" value="Bifunctiontional_GlmU_bac-type"/>
</dbReference>
<dbReference type="EMBL" id="JAHSPG010000001">
    <property type="protein sequence ID" value="MBV4355569.1"/>
    <property type="molecule type" value="Genomic_DNA"/>
</dbReference>
<comment type="caution">
    <text evidence="2">The sequence shown here is derived from an EMBL/GenBank/DDBJ whole genome shotgun (WGS) entry which is preliminary data.</text>
</comment>
<protein>
    <submittedName>
        <fullName evidence="2">Glucose-1-phosphate thymidylyltransferase</fullName>
    </submittedName>
</protein>
<accession>A0A9E2S6Y5</accession>
<dbReference type="InterPro" id="IPR050065">
    <property type="entry name" value="GlmU-like"/>
</dbReference>
<keyword evidence="1" id="KW-0808">Transferase</keyword>